<comment type="similarity">
    <text evidence="2 9">Belongs to the NAPRTase family.</text>
</comment>
<dbReference type="NCBIfam" id="NF009131">
    <property type="entry name" value="PRK12484.1"/>
    <property type="match status" value="1"/>
</dbReference>
<dbReference type="SUPFAM" id="SSF54675">
    <property type="entry name" value="Nicotinate/Quinolinate PRTase N-terminal domain-like"/>
    <property type="match status" value="1"/>
</dbReference>
<dbReference type="NCBIfam" id="NF006696">
    <property type="entry name" value="PRK09243.1-3"/>
    <property type="match status" value="1"/>
</dbReference>
<gene>
    <name evidence="13" type="ORF">CAL65_02470</name>
</gene>
<comment type="catalytic activity">
    <reaction evidence="8 9">
        <text>5-phospho-alpha-D-ribose 1-diphosphate + nicotinate + ATP + H2O = nicotinate beta-D-ribonucleotide + ADP + phosphate + diphosphate</text>
        <dbReference type="Rhea" id="RHEA:36163"/>
        <dbReference type="ChEBI" id="CHEBI:15377"/>
        <dbReference type="ChEBI" id="CHEBI:30616"/>
        <dbReference type="ChEBI" id="CHEBI:32544"/>
        <dbReference type="ChEBI" id="CHEBI:33019"/>
        <dbReference type="ChEBI" id="CHEBI:43474"/>
        <dbReference type="ChEBI" id="CHEBI:57502"/>
        <dbReference type="ChEBI" id="CHEBI:58017"/>
        <dbReference type="ChEBI" id="CHEBI:456216"/>
        <dbReference type="EC" id="6.3.4.21"/>
    </reaction>
</comment>
<evidence type="ECO:0000313" key="14">
    <source>
        <dbReference type="Proteomes" id="UP000256763"/>
    </source>
</evidence>
<feature type="domain" description="Nicotinate phosphoribosyltransferase N-terminal" evidence="11">
    <location>
        <begin position="14"/>
        <end position="136"/>
    </location>
</feature>
<evidence type="ECO:0000256" key="2">
    <source>
        <dbReference type="ARBA" id="ARBA00010897"/>
    </source>
</evidence>
<evidence type="ECO:0000256" key="7">
    <source>
        <dbReference type="ARBA" id="ARBA00022679"/>
    </source>
</evidence>
<comment type="pathway">
    <text evidence="1 9">Cofactor biosynthesis; NAD(+) biosynthesis; nicotinate D-ribonucleotide from nicotinate: step 1/1.</text>
</comment>
<feature type="domain" description="Nicotinate phosphoribosyltransferase C-terminal" evidence="12">
    <location>
        <begin position="383"/>
        <end position="438"/>
    </location>
</feature>
<evidence type="ECO:0000256" key="9">
    <source>
        <dbReference type="RuleBase" id="RU365100"/>
    </source>
</evidence>
<dbReference type="EMBL" id="NFZW01000002">
    <property type="protein sequence ID" value="RFA38797.1"/>
    <property type="molecule type" value="Genomic_DNA"/>
</dbReference>
<dbReference type="RefSeq" id="WP_116303949.1">
    <property type="nucleotide sequence ID" value="NZ_NFZV01000034.1"/>
</dbReference>
<keyword evidence="5 9" id="KW-0436">Ligase</keyword>
<proteinExistence type="inferred from homology"/>
<evidence type="ECO:0000313" key="13">
    <source>
        <dbReference type="EMBL" id="RFA38797.1"/>
    </source>
</evidence>
<evidence type="ECO:0000256" key="5">
    <source>
        <dbReference type="ARBA" id="ARBA00022598"/>
    </source>
</evidence>
<comment type="PTM">
    <text evidence="9">Transiently phosphorylated on a His residue during the reaction cycle. Phosphorylation strongly increases the affinity for substrates and increases the rate of nicotinate D-ribonucleotide production. Dephosphorylation regenerates the low-affinity form of the enzyme, leading to product release.</text>
</comment>
<keyword evidence="6 9" id="KW-0662">Pyridine nucleotide biosynthesis</keyword>
<dbReference type="InterPro" id="IPR013785">
    <property type="entry name" value="Aldolase_TIM"/>
</dbReference>
<keyword evidence="13" id="KW-0328">Glycosyltransferase</keyword>
<evidence type="ECO:0000256" key="8">
    <source>
        <dbReference type="ARBA" id="ARBA00048668"/>
    </source>
</evidence>
<dbReference type="GO" id="GO:0047280">
    <property type="term" value="F:nicotinamide phosphoribosyltransferase activity"/>
    <property type="evidence" value="ECO:0007669"/>
    <property type="project" value="UniProtKB-ARBA"/>
</dbReference>
<dbReference type="Gene3D" id="3.20.140.10">
    <property type="entry name" value="nicotinate phosphoribosyltransferase"/>
    <property type="match status" value="2"/>
</dbReference>
<feature type="domain" description="Nicotinate/nicotinamide phosphoribosyltransferase" evidence="10">
    <location>
        <begin position="159"/>
        <end position="336"/>
    </location>
</feature>
<reference evidence="14" key="1">
    <citation type="submission" date="2017-05" db="EMBL/GenBank/DDBJ databases">
        <authorList>
            <person name="Sharma S."/>
            <person name="Sidhu C."/>
            <person name="Pinnaka A.K."/>
        </authorList>
    </citation>
    <scope>NUCLEOTIDE SEQUENCE [LARGE SCALE GENOMIC DNA]</scope>
    <source>
        <strain evidence="14">AK93</strain>
    </source>
</reference>
<sequence>MRCAPFLSGRNAALFTDLYELKMAQAFLAEGMRESACFSLFFRRLPACRNYILACGVEDVLPYLESLRFSDEDIQYLASLGQFSDTFLAYLADFRFTGDVYAVPEGTPVFPQTPIIEVVAPVIEAQLIETWVMNQVHVQSVLASKAARVVEAAAGRPVLEFGARRIHGADGALKAARAGYIAGVAATSNVLAGRCYAIPVAGTMAHSYIQAHESEQQALRAFVREFPSTVLLVDTYDTLRGIDRVIELAKSLGADFNVQAVRIDSGDLAELAMAARRRLDDAGLQQVQIIASGGLDEQRITALLAQGAPIDGFGVGTAMGASVDAPTLDMAYKLVEYAGRGRLKLSTGKQTLPGQKQVFRQYTAGVAQQDVIGRWGERLPGMPLLQPVMLQGRRVGEEKPLPEVRSYAREMIESLPPTLRRLTQAPSTYPVALSDRLQGDQQAIMAKLRASH</sequence>
<dbReference type="PANTHER" id="PTHR11098:SF1">
    <property type="entry name" value="NICOTINATE PHOSPHORIBOSYLTRANSFERASE"/>
    <property type="match status" value="1"/>
</dbReference>
<dbReference type="InterPro" id="IPR041525">
    <property type="entry name" value="N/Namide_PRibTrfase"/>
</dbReference>
<evidence type="ECO:0000256" key="6">
    <source>
        <dbReference type="ARBA" id="ARBA00022642"/>
    </source>
</evidence>
<evidence type="ECO:0000259" key="12">
    <source>
        <dbReference type="Pfam" id="PF17956"/>
    </source>
</evidence>
<organism evidence="13 14">
    <name type="scientific">Alkalilimnicola ehrlichii</name>
    <dbReference type="NCBI Taxonomy" id="351052"/>
    <lineage>
        <taxon>Bacteria</taxon>
        <taxon>Pseudomonadati</taxon>
        <taxon>Pseudomonadota</taxon>
        <taxon>Gammaproteobacteria</taxon>
        <taxon>Chromatiales</taxon>
        <taxon>Ectothiorhodospiraceae</taxon>
        <taxon>Alkalilimnicola</taxon>
    </lineage>
</organism>
<dbReference type="PANTHER" id="PTHR11098">
    <property type="entry name" value="NICOTINATE PHOSPHORIBOSYLTRANSFERASE"/>
    <property type="match status" value="1"/>
</dbReference>
<evidence type="ECO:0000259" key="10">
    <source>
        <dbReference type="Pfam" id="PF04095"/>
    </source>
</evidence>
<evidence type="ECO:0000256" key="1">
    <source>
        <dbReference type="ARBA" id="ARBA00004952"/>
    </source>
</evidence>
<dbReference type="AlphaFoldDB" id="A0A3E0X3A1"/>
<dbReference type="InterPro" id="IPR040727">
    <property type="entry name" value="NAPRTase_N"/>
</dbReference>
<dbReference type="OrthoDB" id="9771406at2"/>
<dbReference type="InterPro" id="IPR007229">
    <property type="entry name" value="Nic_PRibTrfase-Fam"/>
</dbReference>
<keyword evidence="4" id="KW-0597">Phosphoprotein</keyword>
<dbReference type="NCBIfam" id="TIGR01513">
    <property type="entry name" value="NAPRTase_put"/>
    <property type="match status" value="1"/>
</dbReference>
<dbReference type="Proteomes" id="UP000256763">
    <property type="component" value="Unassembled WGS sequence"/>
</dbReference>
<comment type="caution">
    <text evidence="13">The sequence shown here is derived from an EMBL/GenBank/DDBJ whole genome shotgun (WGS) entry which is preliminary data.</text>
</comment>
<dbReference type="UniPathway" id="UPA00253">
    <property type="reaction ID" value="UER00457"/>
</dbReference>
<dbReference type="GO" id="GO:0004516">
    <property type="term" value="F:nicotinate phosphoribosyltransferase activity"/>
    <property type="evidence" value="ECO:0007669"/>
    <property type="project" value="UniProtKB-UniRule"/>
</dbReference>
<dbReference type="GO" id="GO:0005829">
    <property type="term" value="C:cytosol"/>
    <property type="evidence" value="ECO:0007669"/>
    <property type="project" value="TreeGrafter"/>
</dbReference>
<dbReference type="Pfam" id="PF17956">
    <property type="entry name" value="NAPRTase_C"/>
    <property type="match status" value="1"/>
</dbReference>
<dbReference type="FunFam" id="3.20.20.70:FF:000076">
    <property type="entry name" value="Nicotinate phosphoribosyltransferase"/>
    <property type="match status" value="1"/>
</dbReference>
<dbReference type="Gene3D" id="3.20.20.70">
    <property type="entry name" value="Aldolase class I"/>
    <property type="match status" value="1"/>
</dbReference>
<accession>A0A3E0X3A1</accession>
<keyword evidence="7 9" id="KW-0808">Transferase</keyword>
<protein>
    <recommendedName>
        <fullName evidence="3 9">Nicotinate phosphoribosyltransferase</fullName>
        <ecNumber evidence="3 9">6.3.4.21</ecNumber>
    </recommendedName>
</protein>
<dbReference type="Pfam" id="PF17767">
    <property type="entry name" value="NAPRTase_N"/>
    <property type="match status" value="1"/>
</dbReference>
<keyword evidence="14" id="KW-1185">Reference proteome</keyword>
<evidence type="ECO:0000259" key="11">
    <source>
        <dbReference type="Pfam" id="PF17767"/>
    </source>
</evidence>
<dbReference type="PIRSF" id="PIRSF000484">
    <property type="entry name" value="NAPRT"/>
    <property type="match status" value="1"/>
</dbReference>
<dbReference type="EC" id="6.3.4.21" evidence="3 9"/>
<dbReference type="SUPFAM" id="SSF51690">
    <property type="entry name" value="Nicotinate/Quinolinate PRTase C-terminal domain-like"/>
    <property type="match status" value="1"/>
</dbReference>
<dbReference type="Pfam" id="PF04095">
    <property type="entry name" value="NAPRTase"/>
    <property type="match status" value="1"/>
</dbReference>
<comment type="function">
    <text evidence="9">Catalyzes the first step in the biosynthesis of NAD from nicotinic acid, the ATP-dependent synthesis of beta-nicotinate D-ribonucleotide from nicotinate and 5-phospho-D-ribose 1-phosphate.</text>
</comment>
<dbReference type="GO" id="GO:0034355">
    <property type="term" value="P:NAD+ biosynthetic process via the salvage pathway"/>
    <property type="evidence" value="ECO:0007669"/>
    <property type="project" value="UniProtKB-ARBA"/>
</dbReference>
<dbReference type="InterPro" id="IPR006405">
    <property type="entry name" value="Nic_PRibTrfase_pncB"/>
</dbReference>
<dbReference type="InterPro" id="IPR041619">
    <property type="entry name" value="NAPRTase_C"/>
</dbReference>
<evidence type="ECO:0000256" key="4">
    <source>
        <dbReference type="ARBA" id="ARBA00022553"/>
    </source>
</evidence>
<dbReference type="InterPro" id="IPR036068">
    <property type="entry name" value="Nicotinate_pribotase-like_C"/>
</dbReference>
<dbReference type="CDD" id="cd01570">
    <property type="entry name" value="NAPRTase_A"/>
    <property type="match status" value="1"/>
</dbReference>
<evidence type="ECO:0000256" key="3">
    <source>
        <dbReference type="ARBA" id="ARBA00013236"/>
    </source>
</evidence>
<name>A0A3E0X3A1_9GAMM</name>